<keyword evidence="2" id="KW-1185">Reference proteome</keyword>
<gene>
    <name evidence="3" type="primary">LOC106815552</name>
</gene>
<feature type="region of interest" description="Disordered" evidence="1">
    <location>
        <begin position="199"/>
        <end position="279"/>
    </location>
</feature>
<evidence type="ECO:0000313" key="2">
    <source>
        <dbReference type="Proteomes" id="UP000695022"/>
    </source>
</evidence>
<protein>
    <submittedName>
        <fullName evidence="3">Uncharacterized protein LOC106815552</fullName>
    </submittedName>
</protein>
<dbReference type="GeneID" id="106815552"/>
<dbReference type="Proteomes" id="UP000695022">
    <property type="component" value="Unplaced"/>
</dbReference>
<feature type="region of interest" description="Disordered" evidence="1">
    <location>
        <begin position="166"/>
        <end position="185"/>
    </location>
</feature>
<dbReference type="RefSeq" id="XP_014675506.1">
    <property type="nucleotide sequence ID" value="XM_014820020.1"/>
</dbReference>
<feature type="compositionally biased region" description="Basic and acidic residues" evidence="1">
    <location>
        <begin position="244"/>
        <end position="259"/>
    </location>
</feature>
<feature type="region of interest" description="Disordered" evidence="1">
    <location>
        <begin position="109"/>
        <end position="154"/>
    </location>
</feature>
<evidence type="ECO:0000256" key="1">
    <source>
        <dbReference type="SAM" id="MobiDB-lite"/>
    </source>
</evidence>
<feature type="compositionally biased region" description="Basic residues" evidence="1">
    <location>
        <begin position="215"/>
        <end position="234"/>
    </location>
</feature>
<proteinExistence type="predicted"/>
<feature type="compositionally biased region" description="Basic residues" evidence="1">
    <location>
        <begin position="112"/>
        <end position="125"/>
    </location>
</feature>
<reference evidence="3" key="1">
    <citation type="submission" date="2025-08" db="UniProtKB">
        <authorList>
            <consortium name="RefSeq"/>
        </authorList>
    </citation>
    <scope>IDENTIFICATION</scope>
</reference>
<organism evidence="2 3">
    <name type="scientific">Priapulus caudatus</name>
    <name type="common">Priapulid worm</name>
    <dbReference type="NCBI Taxonomy" id="37621"/>
    <lineage>
        <taxon>Eukaryota</taxon>
        <taxon>Metazoa</taxon>
        <taxon>Ecdysozoa</taxon>
        <taxon>Scalidophora</taxon>
        <taxon>Priapulida</taxon>
        <taxon>Priapulimorpha</taxon>
        <taxon>Priapulimorphida</taxon>
        <taxon>Priapulidae</taxon>
        <taxon>Priapulus</taxon>
    </lineage>
</organism>
<name>A0ABM1ETI5_PRICU</name>
<feature type="compositionally biased region" description="Polar residues" evidence="1">
    <location>
        <begin position="166"/>
        <end position="177"/>
    </location>
</feature>
<sequence>MSPSSCALVQRRQRCQAVRFAKRGKRRMKQTSAYSHRAFARQRVDALPMSRRRFRRARALRREVAESDKRYASAGGVEPLLTSSSSFEASQRLPWRRRRRCRWQASEIAEQRRRRRTTLRTRLPHHPATPAPPRRPATTSRHQGPRTPPRPDRVQLRSHVIVRYGGSTNVTSGQTDVRTSETRNADQLRHALRSPLSVSGSEFTHLTRSTDRTRSCGRSRHLLRVRSQRRRKPACRGSFMISSELREKLEETLSPKQDKPSTPTAHGDRPGAATLFSPR</sequence>
<evidence type="ECO:0000313" key="3">
    <source>
        <dbReference type="RefSeq" id="XP_014675506.1"/>
    </source>
</evidence>
<accession>A0ABM1ETI5</accession>